<dbReference type="PANTHER" id="PTHR23514">
    <property type="entry name" value="BYPASS OF STOP CODON PROTEIN 6"/>
    <property type="match status" value="1"/>
</dbReference>
<dbReference type="InterPro" id="IPR051788">
    <property type="entry name" value="MFS_Transporter"/>
</dbReference>
<comment type="subcellular location">
    <subcellularLocation>
        <location evidence="1">Cell membrane</location>
        <topology evidence="1">Multi-pass membrane protein</topology>
    </subcellularLocation>
</comment>
<feature type="transmembrane region" description="Helical" evidence="7">
    <location>
        <begin position="169"/>
        <end position="190"/>
    </location>
</feature>
<comment type="caution">
    <text evidence="9">The sequence shown here is derived from an EMBL/GenBank/DDBJ whole genome shotgun (WGS) entry which is preliminary data.</text>
</comment>
<dbReference type="InterPro" id="IPR020846">
    <property type="entry name" value="MFS_dom"/>
</dbReference>
<protein>
    <submittedName>
        <fullName evidence="9">MFS transporter</fullName>
    </submittedName>
</protein>
<feature type="transmembrane region" description="Helical" evidence="7">
    <location>
        <begin position="370"/>
        <end position="391"/>
    </location>
</feature>
<feature type="transmembrane region" description="Helical" evidence="7">
    <location>
        <begin position="341"/>
        <end position="364"/>
    </location>
</feature>
<dbReference type="EMBL" id="QETB01000008">
    <property type="protein sequence ID" value="PWF24387.1"/>
    <property type="molecule type" value="Genomic_DNA"/>
</dbReference>
<name>A0A2V1K4A4_9ACTO</name>
<dbReference type="CDD" id="cd17393">
    <property type="entry name" value="MFS_MosC_like"/>
    <property type="match status" value="1"/>
</dbReference>
<dbReference type="InterPro" id="IPR010290">
    <property type="entry name" value="TM_effector"/>
</dbReference>
<feature type="transmembrane region" description="Helical" evidence="7">
    <location>
        <begin position="284"/>
        <end position="303"/>
    </location>
</feature>
<reference evidence="10" key="1">
    <citation type="submission" date="2018-05" db="EMBL/GenBank/DDBJ databases">
        <authorList>
            <person name="Li Y."/>
        </authorList>
    </citation>
    <scope>NUCLEOTIDE SEQUENCE [LARGE SCALE GENOMIC DNA]</scope>
    <source>
        <strain evidence="10">sk1b4</strain>
    </source>
</reference>
<dbReference type="GO" id="GO:0022857">
    <property type="term" value="F:transmembrane transporter activity"/>
    <property type="evidence" value="ECO:0007669"/>
    <property type="project" value="InterPro"/>
</dbReference>
<organism evidence="9 10">
    <name type="scientific">Ancrocorticia populi</name>
    <dbReference type="NCBI Taxonomy" id="2175228"/>
    <lineage>
        <taxon>Bacteria</taxon>
        <taxon>Bacillati</taxon>
        <taxon>Actinomycetota</taxon>
        <taxon>Actinomycetes</taxon>
        <taxon>Actinomycetales</taxon>
        <taxon>Actinomycetaceae</taxon>
        <taxon>Ancrocorticia</taxon>
    </lineage>
</organism>
<dbReference type="AlphaFoldDB" id="A0A2V1K4A4"/>
<evidence type="ECO:0000256" key="6">
    <source>
        <dbReference type="ARBA" id="ARBA00023136"/>
    </source>
</evidence>
<proteinExistence type="predicted"/>
<evidence type="ECO:0000256" key="3">
    <source>
        <dbReference type="ARBA" id="ARBA00022475"/>
    </source>
</evidence>
<keyword evidence="4 7" id="KW-0812">Transmembrane</keyword>
<gene>
    <name evidence="9" type="ORF">DD236_11835</name>
</gene>
<sequence length="401" mass="40956">MQSPVNTLTAADRRARVAVSALFFANGAIFANLVPRYPEIKAALGIDNTMYGFAVAAWPVGAILSGLAAATLIRRMGSARLAVLGTVGTALAAIGAGVSPTYVLFVACLLFGGAMDAVTDVSQNAQALTVQKRYPRSIFNSFHATWSIGAAGGGLMAAGAISIHLPINIHLGISGITWAVVALIAHRFCIPKEAERDLQEATRAELGTSKVSVKTVLILGALVIIGIAGAVGEDSGSSWAALYLKTELDAPASLAGLGFTALVGTQFIGRATGDRLSDRFGVRAVTRTGALITALGMGLALAFPTVPGTLIGFASIGLGQATIIPAAMAEADRIPGLRTGTGLTIVTWLLRLGSLCAPPIVGAIADTVGIRYGLLIVPLLSLLVVAVAGVLPRKSLANPES</sequence>
<dbReference type="GO" id="GO:0005886">
    <property type="term" value="C:plasma membrane"/>
    <property type="evidence" value="ECO:0007669"/>
    <property type="project" value="UniProtKB-SubCell"/>
</dbReference>
<dbReference type="SUPFAM" id="SSF103473">
    <property type="entry name" value="MFS general substrate transporter"/>
    <property type="match status" value="1"/>
</dbReference>
<dbReference type="PROSITE" id="PS50850">
    <property type="entry name" value="MFS"/>
    <property type="match status" value="1"/>
</dbReference>
<dbReference type="Gene3D" id="1.20.1250.20">
    <property type="entry name" value="MFS general substrate transporter like domains"/>
    <property type="match status" value="2"/>
</dbReference>
<evidence type="ECO:0000256" key="4">
    <source>
        <dbReference type="ARBA" id="ARBA00022692"/>
    </source>
</evidence>
<dbReference type="Pfam" id="PF07690">
    <property type="entry name" value="MFS_1"/>
    <property type="match status" value="1"/>
</dbReference>
<evidence type="ECO:0000313" key="10">
    <source>
        <dbReference type="Proteomes" id="UP000245283"/>
    </source>
</evidence>
<dbReference type="InterPro" id="IPR011701">
    <property type="entry name" value="MFS"/>
</dbReference>
<evidence type="ECO:0000256" key="5">
    <source>
        <dbReference type="ARBA" id="ARBA00022989"/>
    </source>
</evidence>
<feature type="transmembrane region" description="Helical" evidence="7">
    <location>
        <begin position="252"/>
        <end position="272"/>
    </location>
</feature>
<dbReference type="OrthoDB" id="151222at2"/>
<feature type="transmembrane region" description="Helical" evidence="7">
    <location>
        <begin position="50"/>
        <end position="72"/>
    </location>
</feature>
<keyword evidence="3" id="KW-1003">Cell membrane</keyword>
<feature type="transmembrane region" description="Helical" evidence="7">
    <location>
        <begin position="142"/>
        <end position="163"/>
    </location>
</feature>
<keyword evidence="2" id="KW-0813">Transport</keyword>
<dbReference type="InterPro" id="IPR036259">
    <property type="entry name" value="MFS_trans_sf"/>
</dbReference>
<keyword evidence="5 7" id="KW-1133">Transmembrane helix</keyword>
<evidence type="ECO:0000256" key="7">
    <source>
        <dbReference type="SAM" id="Phobius"/>
    </source>
</evidence>
<feature type="transmembrane region" description="Helical" evidence="7">
    <location>
        <begin position="17"/>
        <end position="38"/>
    </location>
</feature>
<feature type="transmembrane region" description="Helical" evidence="7">
    <location>
        <begin position="211"/>
        <end position="232"/>
    </location>
</feature>
<evidence type="ECO:0000313" key="9">
    <source>
        <dbReference type="EMBL" id="PWF24387.1"/>
    </source>
</evidence>
<evidence type="ECO:0000259" key="8">
    <source>
        <dbReference type="PROSITE" id="PS50850"/>
    </source>
</evidence>
<keyword evidence="10" id="KW-1185">Reference proteome</keyword>
<accession>A0A2V1K4A4</accession>
<feature type="domain" description="Major facilitator superfamily (MFS) profile" evidence="8">
    <location>
        <begin position="213"/>
        <end position="401"/>
    </location>
</feature>
<dbReference type="Proteomes" id="UP000245283">
    <property type="component" value="Unassembled WGS sequence"/>
</dbReference>
<dbReference type="PANTHER" id="PTHR23514:SF13">
    <property type="entry name" value="INNER MEMBRANE PROTEIN YBJJ"/>
    <property type="match status" value="1"/>
</dbReference>
<dbReference type="Pfam" id="PF05977">
    <property type="entry name" value="MFS_3"/>
    <property type="match status" value="1"/>
</dbReference>
<evidence type="ECO:0000256" key="2">
    <source>
        <dbReference type="ARBA" id="ARBA00022448"/>
    </source>
</evidence>
<keyword evidence="6 7" id="KW-0472">Membrane</keyword>
<evidence type="ECO:0000256" key="1">
    <source>
        <dbReference type="ARBA" id="ARBA00004651"/>
    </source>
</evidence>